<organism evidence="4 5">
    <name type="scientific">Malus baccata</name>
    <name type="common">Siberian crab apple</name>
    <name type="synonym">Pyrus baccata</name>
    <dbReference type="NCBI Taxonomy" id="106549"/>
    <lineage>
        <taxon>Eukaryota</taxon>
        <taxon>Viridiplantae</taxon>
        <taxon>Streptophyta</taxon>
        <taxon>Embryophyta</taxon>
        <taxon>Tracheophyta</taxon>
        <taxon>Spermatophyta</taxon>
        <taxon>Magnoliopsida</taxon>
        <taxon>eudicotyledons</taxon>
        <taxon>Gunneridae</taxon>
        <taxon>Pentapetalae</taxon>
        <taxon>rosids</taxon>
        <taxon>fabids</taxon>
        <taxon>Rosales</taxon>
        <taxon>Rosaceae</taxon>
        <taxon>Amygdaloideae</taxon>
        <taxon>Maleae</taxon>
        <taxon>Malus</taxon>
    </lineage>
</organism>
<keyword evidence="1" id="KW-0067">ATP-binding</keyword>
<dbReference type="SUPFAM" id="SSF56112">
    <property type="entry name" value="Protein kinase-like (PK-like)"/>
    <property type="match status" value="1"/>
</dbReference>
<feature type="domain" description="Protein kinase" evidence="3">
    <location>
        <begin position="103"/>
        <end position="148"/>
    </location>
</feature>
<keyword evidence="2" id="KW-1133">Transmembrane helix</keyword>
<dbReference type="GO" id="GO:0005524">
    <property type="term" value="F:ATP binding"/>
    <property type="evidence" value="ECO:0007669"/>
    <property type="project" value="UniProtKB-UniRule"/>
</dbReference>
<proteinExistence type="predicted"/>
<dbReference type="Proteomes" id="UP000315295">
    <property type="component" value="Unassembled WGS sequence"/>
</dbReference>
<dbReference type="PANTHER" id="PTHR45631">
    <property type="entry name" value="OS07G0107800 PROTEIN-RELATED"/>
    <property type="match status" value="1"/>
</dbReference>
<sequence length="148" mass="16697">MGCNETNRDEDLNWFPRLTALCKFRSWRVPNSSDSSKCMKNIVVPIFGSLLSAVALLLVIVRILIWKLIRIRKAAVDGEKRNKTPVASKKFQFTYDEVLEITENFQTEIGKGGFGIVYHGYLKDGTQIAVKILSPSSSQGAREFQIEV</sequence>
<name>A0A540L4I7_MALBA</name>
<dbReference type="PANTHER" id="PTHR45631:SF143">
    <property type="entry name" value="LEUCINE-RICH REPEAT PROTEIN KINASE"/>
    <property type="match status" value="1"/>
</dbReference>
<dbReference type="AlphaFoldDB" id="A0A540L4I7"/>
<dbReference type="STRING" id="106549.A0A540L4I7"/>
<dbReference type="InterPro" id="IPR000719">
    <property type="entry name" value="Prot_kinase_dom"/>
</dbReference>
<comment type="caution">
    <text evidence="4">The sequence shown here is derived from an EMBL/GenBank/DDBJ whole genome shotgun (WGS) entry which is preliminary data.</text>
</comment>
<keyword evidence="2" id="KW-0472">Membrane</keyword>
<dbReference type="InterPro" id="IPR011009">
    <property type="entry name" value="Kinase-like_dom_sf"/>
</dbReference>
<evidence type="ECO:0000313" key="5">
    <source>
        <dbReference type="Proteomes" id="UP000315295"/>
    </source>
</evidence>
<feature type="transmembrane region" description="Helical" evidence="2">
    <location>
        <begin position="42"/>
        <end position="65"/>
    </location>
</feature>
<keyword evidence="2" id="KW-0812">Transmembrane</keyword>
<dbReference type="GO" id="GO:0004672">
    <property type="term" value="F:protein kinase activity"/>
    <property type="evidence" value="ECO:0007669"/>
    <property type="project" value="InterPro"/>
</dbReference>
<dbReference type="Gene3D" id="3.30.200.20">
    <property type="entry name" value="Phosphorylase Kinase, domain 1"/>
    <property type="match status" value="1"/>
</dbReference>
<keyword evidence="1" id="KW-0547">Nucleotide-binding</keyword>
<dbReference type="PROSITE" id="PS50011">
    <property type="entry name" value="PROTEIN_KINASE_DOM"/>
    <property type="match status" value="1"/>
</dbReference>
<protein>
    <recommendedName>
        <fullName evidence="3">Protein kinase domain-containing protein</fullName>
    </recommendedName>
</protein>
<accession>A0A540L4I7</accession>
<gene>
    <name evidence="4" type="ORF">C1H46_033272</name>
</gene>
<evidence type="ECO:0000313" key="4">
    <source>
        <dbReference type="EMBL" id="TQD81162.1"/>
    </source>
</evidence>
<dbReference type="InterPro" id="IPR017441">
    <property type="entry name" value="Protein_kinase_ATP_BS"/>
</dbReference>
<dbReference type="EMBL" id="VIEB01000776">
    <property type="protein sequence ID" value="TQD81162.1"/>
    <property type="molecule type" value="Genomic_DNA"/>
</dbReference>
<evidence type="ECO:0000256" key="1">
    <source>
        <dbReference type="PROSITE-ProRule" id="PRU10141"/>
    </source>
</evidence>
<feature type="binding site" evidence="1">
    <location>
        <position position="131"/>
    </location>
    <ligand>
        <name>ATP</name>
        <dbReference type="ChEBI" id="CHEBI:30616"/>
    </ligand>
</feature>
<dbReference type="PROSITE" id="PS00107">
    <property type="entry name" value="PROTEIN_KINASE_ATP"/>
    <property type="match status" value="1"/>
</dbReference>
<keyword evidence="5" id="KW-1185">Reference proteome</keyword>
<evidence type="ECO:0000259" key="3">
    <source>
        <dbReference type="PROSITE" id="PS50011"/>
    </source>
</evidence>
<evidence type="ECO:0000256" key="2">
    <source>
        <dbReference type="SAM" id="Phobius"/>
    </source>
</evidence>
<reference evidence="4 5" key="1">
    <citation type="journal article" date="2019" name="G3 (Bethesda)">
        <title>Sequencing of a Wild Apple (Malus baccata) Genome Unravels the Differences Between Cultivated and Wild Apple Species Regarding Disease Resistance and Cold Tolerance.</title>
        <authorList>
            <person name="Chen X."/>
        </authorList>
    </citation>
    <scope>NUCLEOTIDE SEQUENCE [LARGE SCALE GENOMIC DNA]</scope>
    <source>
        <strain evidence="5">cv. Shandingzi</strain>
        <tissue evidence="4">Leaves</tissue>
    </source>
</reference>